<sequence length="101" mass="11439">MTDPLLSVIKRADDLRLRTVRRVVELLTPQQAVEFLIGAAQLQFGIHGWGINHDLMLMLVFWEVGCGPVVMVESQRRPGKRESFAEKRVLQDLAGEEIIVT</sequence>
<dbReference type="GO" id="GO:0006351">
    <property type="term" value="P:DNA-templated transcription"/>
    <property type="evidence" value="ECO:0007669"/>
    <property type="project" value="InterPro"/>
</dbReference>
<organism evidence="2">
    <name type="scientific">Fagus sylvatica</name>
    <name type="common">Beechnut</name>
    <dbReference type="NCBI Taxonomy" id="28930"/>
    <lineage>
        <taxon>Eukaryota</taxon>
        <taxon>Viridiplantae</taxon>
        <taxon>Streptophyta</taxon>
        <taxon>Embryophyta</taxon>
        <taxon>Tracheophyta</taxon>
        <taxon>Spermatophyta</taxon>
        <taxon>Magnoliopsida</taxon>
        <taxon>eudicotyledons</taxon>
        <taxon>Gunneridae</taxon>
        <taxon>Pentapetalae</taxon>
        <taxon>rosids</taxon>
        <taxon>fabids</taxon>
        <taxon>Fagales</taxon>
        <taxon>Fagaceae</taxon>
        <taxon>Fagus</taxon>
    </lineage>
</organism>
<feature type="domain" description="DOG1" evidence="1">
    <location>
        <begin position="1"/>
        <end position="56"/>
    </location>
</feature>
<dbReference type="PROSITE" id="PS51806">
    <property type="entry name" value="DOG1"/>
    <property type="match status" value="1"/>
</dbReference>
<dbReference type="EMBL" id="OIVN01005501">
    <property type="protein sequence ID" value="SPD22742.1"/>
    <property type="molecule type" value="Genomic_DNA"/>
</dbReference>
<reference evidence="2" key="1">
    <citation type="submission" date="2018-02" db="EMBL/GenBank/DDBJ databases">
        <authorList>
            <person name="Cohen D.B."/>
            <person name="Kent A.D."/>
        </authorList>
    </citation>
    <scope>NUCLEOTIDE SEQUENCE</scope>
</reference>
<protein>
    <recommendedName>
        <fullName evidence="1">DOG1 domain-containing protein</fullName>
    </recommendedName>
</protein>
<name>A0A2N9IDB5_FAGSY</name>
<evidence type="ECO:0000313" key="2">
    <source>
        <dbReference type="EMBL" id="SPD22742.1"/>
    </source>
</evidence>
<dbReference type="InterPro" id="IPR051886">
    <property type="entry name" value="Seed_Dev/Stress_Resp_Reg"/>
</dbReference>
<dbReference type="InterPro" id="IPR025422">
    <property type="entry name" value="TGA_domain"/>
</dbReference>
<evidence type="ECO:0000259" key="1">
    <source>
        <dbReference type="PROSITE" id="PS51806"/>
    </source>
</evidence>
<gene>
    <name evidence="2" type="ORF">FSB_LOCUS50624</name>
</gene>
<dbReference type="GO" id="GO:0043565">
    <property type="term" value="F:sequence-specific DNA binding"/>
    <property type="evidence" value="ECO:0007669"/>
    <property type="project" value="InterPro"/>
</dbReference>
<accession>A0A2N9IDB5</accession>
<proteinExistence type="predicted"/>
<dbReference type="AlphaFoldDB" id="A0A2N9IDB5"/>
<dbReference type="PANTHER" id="PTHR46354">
    <property type="entry name" value="DOG1 DOMAIN-CONTAINING PROTEIN"/>
    <property type="match status" value="1"/>
</dbReference>
<dbReference type="PANTHER" id="PTHR46354:SF12">
    <property type="entry name" value="DNA-BINDING PROTEIN-LIKE PROTEIN"/>
    <property type="match status" value="1"/>
</dbReference>